<dbReference type="InterPro" id="IPR008979">
    <property type="entry name" value="Galactose-bd-like_sf"/>
</dbReference>
<protein>
    <submittedName>
        <fullName evidence="1">Uncharacterized protein</fullName>
    </submittedName>
</protein>
<dbReference type="SUPFAM" id="SSF49785">
    <property type="entry name" value="Galactose-binding domain-like"/>
    <property type="match status" value="1"/>
</dbReference>
<name>A0A2A9NVP2_9AGAR</name>
<dbReference type="AlphaFoldDB" id="A0A2A9NVP2"/>
<proteinExistence type="predicted"/>
<evidence type="ECO:0000313" key="2">
    <source>
        <dbReference type="Proteomes" id="UP000242287"/>
    </source>
</evidence>
<keyword evidence="2" id="KW-1185">Reference proteome</keyword>
<organism evidence="1 2">
    <name type="scientific">Amanita thiersii Skay4041</name>
    <dbReference type="NCBI Taxonomy" id="703135"/>
    <lineage>
        <taxon>Eukaryota</taxon>
        <taxon>Fungi</taxon>
        <taxon>Dikarya</taxon>
        <taxon>Basidiomycota</taxon>
        <taxon>Agaricomycotina</taxon>
        <taxon>Agaricomycetes</taxon>
        <taxon>Agaricomycetidae</taxon>
        <taxon>Agaricales</taxon>
        <taxon>Pluteineae</taxon>
        <taxon>Amanitaceae</taxon>
        <taxon>Amanita</taxon>
    </lineage>
</organism>
<reference evidence="1 2" key="1">
    <citation type="submission" date="2014-02" db="EMBL/GenBank/DDBJ databases">
        <title>Transposable element dynamics among asymbiotic and ectomycorrhizal Amanita fungi.</title>
        <authorList>
            <consortium name="DOE Joint Genome Institute"/>
            <person name="Hess J."/>
            <person name="Skrede I."/>
            <person name="Wolfe B."/>
            <person name="LaButti K."/>
            <person name="Ohm R.A."/>
            <person name="Grigoriev I.V."/>
            <person name="Pringle A."/>
        </authorList>
    </citation>
    <scope>NUCLEOTIDE SEQUENCE [LARGE SCALE GENOMIC DNA]</scope>
    <source>
        <strain evidence="1 2">SKay4041</strain>
    </source>
</reference>
<sequence>MSSPISLLSPLTTIKVSSTLDKSVAKHHLLDNNPETCWSSQQGIPQYIHITFTECVIPQRLSLTFQGGFVGIQCALQVLPCTIPATQSSEWHTYTHIYPEDVNRQQFFDLPITNESPVSAGIRAMKLLFEQSSDFFGRITVYDLKLEGFLVQS</sequence>
<dbReference type="Proteomes" id="UP000242287">
    <property type="component" value="Unassembled WGS sequence"/>
</dbReference>
<dbReference type="EMBL" id="KZ301980">
    <property type="protein sequence ID" value="PFH52347.1"/>
    <property type="molecule type" value="Genomic_DNA"/>
</dbReference>
<accession>A0A2A9NVP2</accession>
<dbReference type="Gene3D" id="2.60.120.260">
    <property type="entry name" value="Galactose-binding domain-like"/>
    <property type="match status" value="1"/>
</dbReference>
<gene>
    <name evidence="1" type="ORF">AMATHDRAFT_2348</name>
</gene>
<dbReference type="STRING" id="703135.A0A2A9NVP2"/>
<evidence type="ECO:0000313" key="1">
    <source>
        <dbReference type="EMBL" id="PFH52347.1"/>
    </source>
</evidence>
<dbReference type="OrthoDB" id="10052260at2759"/>